<accession>A0AAW2FLD3</accession>
<feature type="compositionally biased region" description="Low complexity" evidence="1">
    <location>
        <begin position="64"/>
        <end position="93"/>
    </location>
</feature>
<evidence type="ECO:0000313" key="2">
    <source>
        <dbReference type="EMBL" id="KAL0114795.1"/>
    </source>
</evidence>
<comment type="caution">
    <text evidence="2">The sequence shown here is derived from an EMBL/GenBank/DDBJ whole genome shotgun (WGS) entry which is preliminary data.</text>
</comment>
<dbReference type="Proteomes" id="UP001430953">
    <property type="component" value="Unassembled WGS sequence"/>
</dbReference>
<reference evidence="2 3" key="1">
    <citation type="submission" date="2023-03" db="EMBL/GenBank/DDBJ databases">
        <title>High recombination rates correlate with genetic variation in Cardiocondyla obscurior ants.</title>
        <authorList>
            <person name="Errbii M."/>
        </authorList>
    </citation>
    <scope>NUCLEOTIDE SEQUENCE [LARGE SCALE GENOMIC DNA]</scope>
    <source>
        <strain evidence="2">Alpha-2009</strain>
        <tissue evidence="2">Whole body</tissue>
    </source>
</reference>
<dbReference type="EMBL" id="JADYXP020000011">
    <property type="protein sequence ID" value="KAL0114795.1"/>
    <property type="molecule type" value="Genomic_DNA"/>
</dbReference>
<feature type="compositionally biased region" description="Polar residues" evidence="1">
    <location>
        <begin position="41"/>
        <end position="59"/>
    </location>
</feature>
<keyword evidence="3" id="KW-1185">Reference proteome</keyword>
<proteinExistence type="predicted"/>
<feature type="region of interest" description="Disordered" evidence="1">
    <location>
        <begin position="1"/>
        <end position="101"/>
    </location>
</feature>
<feature type="compositionally biased region" description="Basic residues" evidence="1">
    <location>
        <begin position="16"/>
        <end position="25"/>
    </location>
</feature>
<name>A0AAW2FLD3_9HYME</name>
<evidence type="ECO:0000313" key="3">
    <source>
        <dbReference type="Proteomes" id="UP001430953"/>
    </source>
</evidence>
<dbReference type="AlphaFoldDB" id="A0AAW2FLD3"/>
<gene>
    <name evidence="2" type="ORF">PUN28_011841</name>
</gene>
<protein>
    <submittedName>
        <fullName evidence="2">Uncharacterized protein</fullName>
    </submittedName>
</protein>
<sequence length="101" mass="10103">MWEETSAAETLDPGTIRKKKERKKPPPPVTSLPVAPLVRSCSAQNRGSGNVSARTTTGQFGPPAGHATASSATGHTAASSEAAADSSAAVSTVCVQAATAN</sequence>
<evidence type="ECO:0000256" key="1">
    <source>
        <dbReference type="SAM" id="MobiDB-lite"/>
    </source>
</evidence>
<organism evidence="2 3">
    <name type="scientific">Cardiocondyla obscurior</name>
    <dbReference type="NCBI Taxonomy" id="286306"/>
    <lineage>
        <taxon>Eukaryota</taxon>
        <taxon>Metazoa</taxon>
        <taxon>Ecdysozoa</taxon>
        <taxon>Arthropoda</taxon>
        <taxon>Hexapoda</taxon>
        <taxon>Insecta</taxon>
        <taxon>Pterygota</taxon>
        <taxon>Neoptera</taxon>
        <taxon>Endopterygota</taxon>
        <taxon>Hymenoptera</taxon>
        <taxon>Apocrita</taxon>
        <taxon>Aculeata</taxon>
        <taxon>Formicoidea</taxon>
        <taxon>Formicidae</taxon>
        <taxon>Myrmicinae</taxon>
        <taxon>Cardiocondyla</taxon>
    </lineage>
</organism>